<evidence type="ECO:0000256" key="1">
    <source>
        <dbReference type="SAM" id="MobiDB-lite"/>
    </source>
</evidence>
<dbReference type="InterPro" id="IPR018392">
    <property type="entry name" value="LysM"/>
</dbReference>
<dbReference type="PROSITE" id="PS51782">
    <property type="entry name" value="LYSM"/>
    <property type="match status" value="2"/>
</dbReference>
<evidence type="ECO:0000313" key="4">
    <source>
        <dbReference type="EMBL" id="ANE50115.1"/>
    </source>
</evidence>
<dbReference type="Proteomes" id="UP000077177">
    <property type="component" value="Chromosome"/>
</dbReference>
<feature type="domain" description="LysM" evidence="3">
    <location>
        <begin position="34"/>
        <end position="78"/>
    </location>
</feature>
<keyword evidence="2" id="KW-0732">Signal</keyword>
<dbReference type="PANTHER" id="PTHR33734">
    <property type="entry name" value="LYSM DOMAIN-CONTAINING GPI-ANCHORED PROTEIN 2"/>
    <property type="match status" value="1"/>
</dbReference>
<feature type="compositionally biased region" description="Low complexity" evidence="1">
    <location>
        <begin position="153"/>
        <end position="169"/>
    </location>
</feature>
<sequence length="319" mass="34519">MKKLVLSLFLFFTTISLFAQHELLIQNSNKGFYITHTVQSKENFYSIGRLYSIAPKEIATYNSLDMNNGLNVGQQVMIPLTASNFTQTTTANIPVYYKVGDKEGLYRVSLKNNNVLMATLRKYNNLSSDAISAGQKLIVGYVKSENGAVASTTPVTTTPVTTTPVSTTTKGEPQAPKEEPKKAEPVVSTEPPKEAPAKSIATVPAQTAVRDANGGYFKSAFEQQSKSMNANKESTATASIFKTASGWQDTKYYALMDGVDPGTIIRVINPSNNKAIYAKVLGGMSGIRQNAGLDVRISNAAASVLDITDAEKFVVKVNY</sequence>
<dbReference type="SMART" id="SM00257">
    <property type="entry name" value="LysM"/>
    <property type="match status" value="2"/>
</dbReference>
<gene>
    <name evidence="4" type="ORF">SY85_05995</name>
</gene>
<accession>A0A172TSQ7</accession>
<evidence type="ECO:0000256" key="2">
    <source>
        <dbReference type="SAM" id="SignalP"/>
    </source>
</evidence>
<feature type="region of interest" description="Disordered" evidence="1">
    <location>
        <begin position="153"/>
        <end position="200"/>
    </location>
</feature>
<reference evidence="5" key="1">
    <citation type="submission" date="2015-01" db="EMBL/GenBank/DDBJ databases">
        <title>Flavisolibacter sp./LCS9/ whole genome sequencing.</title>
        <authorList>
            <person name="Kim M.K."/>
            <person name="Srinivasan S."/>
            <person name="Lee J.-J."/>
        </authorList>
    </citation>
    <scope>NUCLEOTIDE SEQUENCE [LARGE SCALE GENOMIC DNA]</scope>
    <source>
        <strain evidence="5">LCS9</strain>
    </source>
</reference>
<reference evidence="4 5" key="2">
    <citation type="journal article" date="2016" name="Int. J. Syst. Evol. Microbiol.">
        <title>Flavisolibacter tropicus sp. nov., isolated from tropical soil.</title>
        <authorList>
            <person name="Lee J.J."/>
            <person name="Kang M.S."/>
            <person name="Kim G.S."/>
            <person name="Lee C.S."/>
            <person name="Lim S."/>
            <person name="Lee J."/>
            <person name="Roh S.H."/>
            <person name="Kang H."/>
            <person name="Ha J.M."/>
            <person name="Bae S."/>
            <person name="Jung H.Y."/>
            <person name="Kim M.K."/>
        </authorList>
    </citation>
    <scope>NUCLEOTIDE SEQUENCE [LARGE SCALE GENOMIC DNA]</scope>
    <source>
        <strain evidence="4 5">LCS9</strain>
    </source>
</reference>
<evidence type="ECO:0000259" key="3">
    <source>
        <dbReference type="PROSITE" id="PS51782"/>
    </source>
</evidence>
<feature type="chain" id="PRO_5008001101" description="LysM domain-containing protein" evidence="2">
    <location>
        <begin position="20"/>
        <end position="319"/>
    </location>
</feature>
<keyword evidence="5" id="KW-1185">Reference proteome</keyword>
<feature type="compositionally biased region" description="Basic and acidic residues" evidence="1">
    <location>
        <begin position="175"/>
        <end position="184"/>
    </location>
</feature>
<evidence type="ECO:0000313" key="5">
    <source>
        <dbReference type="Proteomes" id="UP000077177"/>
    </source>
</evidence>
<dbReference type="InterPro" id="IPR036779">
    <property type="entry name" value="LysM_dom_sf"/>
</dbReference>
<dbReference type="OrthoDB" id="2149800at2"/>
<dbReference type="CDD" id="cd00118">
    <property type="entry name" value="LysM"/>
    <property type="match status" value="1"/>
</dbReference>
<proteinExistence type="predicted"/>
<dbReference type="PANTHER" id="PTHR33734:SF22">
    <property type="entry name" value="MEMBRANE-BOUND LYTIC MUREIN TRANSGLYCOSYLASE D"/>
    <property type="match status" value="1"/>
</dbReference>
<dbReference type="RefSeq" id="WP_066402440.1">
    <property type="nucleotide sequence ID" value="NZ_CP011390.1"/>
</dbReference>
<feature type="domain" description="LysM" evidence="3">
    <location>
        <begin position="95"/>
        <end position="139"/>
    </location>
</feature>
<dbReference type="EMBL" id="CP011390">
    <property type="protein sequence ID" value="ANE50115.1"/>
    <property type="molecule type" value="Genomic_DNA"/>
</dbReference>
<name>A0A172TSQ7_9BACT</name>
<dbReference type="Pfam" id="PF01476">
    <property type="entry name" value="LysM"/>
    <property type="match status" value="2"/>
</dbReference>
<feature type="signal peptide" evidence="2">
    <location>
        <begin position="1"/>
        <end position="19"/>
    </location>
</feature>
<protein>
    <recommendedName>
        <fullName evidence="3">LysM domain-containing protein</fullName>
    </recommendedName>
</protein>
<dbReference type="Gene3D" id="3.10.350.10">
    <property type="entry name" value="LysM domain"/>
    <property type="match status" value="2"/>
</dbReference>
<dbReference type="SUPFAM" id="SSF54106">
    <property type="entry name" value="LysM domain"/>
    <property type="match status" value="2"/>
</dbReference>
<dbReference type="AlphaFoldDB" id="A0A172TSQ7"/>
<dbReference type="STRING" id="1492898.SY85_05995"/>
<organism evidence="4 5">
    <name type="scientific">Flavisolibacter tropicus</name>
    <dbReference type="NCBI Taxonomy" id="1492898"/>
    <lineage>
        <taxon>Bacteria</taxon>
        <taxon>Pseudomonadati</taxon>
        <taxon>Bacteroidota</taxon>
        <taxon>Chitinophagia</taxon>
        <taxon>Chitinophagales</taxon>
        <taxon>Chitinophagaceae</taxon>
        <taxon>Flavisolibacter</taxon>
    </lineage>
</organism>
<dbReference type="KEGG" id="fla:SY85_05995"/>